<dbReference type="InterPro" id="IPR023214">
    <property type="entry name" value="HAD_sf"/>
</dbReference>
<evidence type="ECO:0000256" key="8">
    <source>
        <dbReference type="ARBA" id="ARBA00023299"/>
    </source>
</evidence>
<comment type="catalytic activity">
    <reaction evidence="9">
        <text>O-phospho-L-serine + H2O = L-serine + phosphate</text>
        <dbReference type="Rhea" id="RHEA:21208"/>
        <dbReference type="ChEBI" id="CHEBI:15377"/>
        <dbReference type="ChEBI" id="CHEBI:33384"/>
        <dbReference type="ChEBI" id="CHEBI:43474"/>
        <dbReference type="ChEBI" id="CHEBI:57524"/>
        <dbReference type="EC" id="3.1.3.3"/>
    </reaction>
</comment>
<dbReference type="EC" id="3.1.3.3" evidence="3"/>
<dbReference type="GO" id="GO:0000287">
    <property type="term" value="F:magnesium ion binding"/>
    <property type="evidence" value="ECO:0007669"/>
    <property type="project" value="TreeGrafter"/>
</dbReference>
<proteinExistence type="predicted"/>
<dbReference type="Pfam" id="PF12710">
    <property type="entry name" value="HAD"/>
    <property type="match status" value="1"/>
</dbReference>
<accession>A0A1N6D1R9</accession>
<evidence type="ECO:0000256" key="5">
    <source>
        <dbReference type="ARBA" id="ARBA00022723"/>
    </source>
</evidence>
<dbReference type="InterPro" id="IPR036412">
    <property type="entry name" value="HAD-like_sf"/>
</dbReference>
<keyword evidence="6" id="KW-0378">Hydrolase</keyword>
<keyword evidence="8" id="KW-0718">Serine biosynthesis</keyword>
<dbReference type="Proteomes" id="UP000185003">
    <property type="component" value="Unassembled WGS sequence"/>
</dbReference>
<dbReference type="SUPFAM" id="SSF56784">
    <property type="entry name" value="HAD-like"/>
    <property type="match status" value="1"/>
</dbReference>
<dbReference type="EMBL" id="FSRA01000001">
    <property type="protein sequence ID" value="SIN64674.1"/>
    <property type="molecule type" value="Genomic_DNA"/>
</dbReference>
<evidence type="ECO:0000256" key="4">
    <source>
        <dbReference type="ARBA" id="ARBA00022605"/>
    </source>
</evidence>
<evidence type="ECO:0000256" key="6">
    <source>
        <dbReference type="ARBA" id="ARBA00022801"/>
    </source>
</evidence>
<dbReference type="RefSeq" id="WP_074237205.1">
    <property type="nucleotide sequence ID" value="NZ_FSRA01000001.1"/>
</dbReference>
<keyword evidence="5" id="KW-0479">Metal-binding</keyword>
<evidence type="ECO:0000313" key="11">
    <source>
        <dbReference type="EMBL" id="SIN64674.1"/>
    </source>
</evidence>
<evidence type="ECO:0000256" key="1">
    <source>
        <dbReference type="ARBA" id="ARBA00001946"/>
    </source>
</evidence>
<comment type="cofactor">
    <cofactor evidence="1">
        <name>Mg(2+)</name>
        <dbReference type="ChEBI" id="CHEBI:18420"/>
    </cofactor>
</comment>
<evidence type="ECO:0000256" key="2">
    <source>
        <dbReference type="ARBA" id="ARBA00005135"/>
    </source>
</evidence>
<comment type="catalytic activity">
    <reaction evidence="10">
        <text>O-phospho-D-serine + H2O = D-serine + phosphate</text>
        <dbReference type="Rhea" id="RHEA:24873"/>
        <dbReference type="ChEBI" id="CHEBI:15377"/>
        <dbReference type="ChEBI" id="CHEBI:35247"/>
        <dbReference type="ChEBI" id="CHEBI:43474"/>
        <dbReference type="ChEBI" id="CHEBI:58680"/>
        <dbReference type="EC" id="3.1.3.3"/>
    </reaction>
</comment>
<dbReference type="GO" id="GO:0006564">
    <property type="term" value="P:L-serine biosynthetic process"/>
    <property type="evidence" value="ECO:0007669"/>
    <property type="project" value="UniProtKB-KW"/>
</dbReference>
<gene>
    <name evidence="11" type="ORF">SAMN04488055_0105</name>
</gene>
<dbReference type="GO" id="GO:0036424">
    <property type="term" value="F:L-phosphoserine phosphatase activity"/>
    <property type="evidence" value="ECO:0007669"/>
    <property type="project" value="TreeGrafter"/>
</dbReference>
<evidence type="ECO:0000256" key="9">
    <source>
        <dbReference type="ARBA" id="ARBA00048138"/>
    </source>
</evidence>
<sequence>MLTTTITDTQPFGKMAIFDMDNTLLHKSFIYTAADQLGFMPELRAIVQAGYSDVVRTQKIAQLLKGRTREELIAVVRSIPLVEDAVSVIKELKEKGYVCGIISDSYTCITNYVKDQLGMHFSCANVLEFQDDIATGVVSIPADFLKLPDNDCNHDYCKCNMMQHVRSHYAIEMQNILAIGDGMNDICMVRKAGIGIAFNTEHDKLKEVADHIFEERTFMPLLGLA</sequence>
<evidence type="ECO:0000313" key="12">
    <source>
        <dbReference type="Proteomes" id="UP000185003"/>
    </source>
</evidence>
<dbReference type="PANTHER" id="PTHR43344">
    <property type="entry name" value="PHOSPHOSERINE PHOSPHATASE"/>
    <property type="match status" value="1"/>
</dbReference>
<dbReference type="NCBIfam" id="TIGR01488">
    <property type="entry name" value="HAD-SF-IB"/>
    <property type="match status" value="1"/>
</dbReference>
<name>A0A1N6D1R9_9BACT</name>
<dbReference type="GO" id="GO:0005737">
    <property type="term" value="C:cytoplasm"/>
    <property type="evidence" value="ECO:0007669"/>
    <property type="project" value="TreeGrafter"/>
</dbReference>
<evidence type="ECO:0000256" key="3">
    <source>
        <dbReference type="ARBA" id="ARBA00012640"/>
    </source>
</evidence>
<evidence type="ECO:0000256" key="7">
    <source>
        <dbReference type="ARBA" id="ARBA00022842"/>
    </source>
</evidence>
<dbReference type="PANTHER" id="PTHR43344:SF2">
    <property type="entry name" value="PHOSPHOSERINE PHOSPHATASE"/>
    <property type="match status" value="1"/>
</dbReference>
<keyword evidence="7" id="KW-0460">Magnesium</keyword>
<evidence type="ECO:0000256" key="10">
    <source>
        <dbReference type="ARBA" id="ARBA00048523"/>
    </source>
</evidence>
<keyword evidence="12" id="KW-1185">Reference proteome</keyword>
<organism evidence="11 12">
    <name type="scientific">Chitinophaga niabensis</name>
    <dbReference type="NCBI Taxonomy" id="536979"/>
    <lineage>
        <taxon>Bacteria</taxon>
        <taxon>Pseudomonadati</taxon>
        <taxon>Bacteroidota</taxon>
        <taxon>Chitinophagia</taxon>
        <taxon>Chitinophagales</taxon>
        <taxon>Chitinophagaceae</taxon>
        <taxon>Chitinophaga</taxon>
    </lineage>
</organism>
<comment type="pathway">
    <text evidence="2">Amino-acid biosynthesis; L-serine biosynthesis; L-serine from 3-phospho-D-glycerate: step 3/3.</text>
</comment>
<dbReference type="OrthoDB" id="9790031at2"/>
<keyword evidence="4" id="KW-0028">Amino-acid biosynthesis</keyword>
<dbReference type="AlphaFoldDB" id="A0A1N6D1R9"/>
<protein>
    <recommendedName>
        <fullName evidence="3">phosphoserine phosphatase</fullName>
        <ecNumber evidence="3">3.1.3.3</ecNumber>
    </recommendedName>
</protein>
<dbReference type="InterPro" id="IPR050582">
    <property type="entry name" value="HAD-like_SerB"/>
</dbReference>
<reference evidence="11 12" key="1">
    <citation type="submission" date="2016-11" db="EMBL/GenBank/DDBJ databases">
        <authorList>
            <person name="Jaros S."/>
            <person name="Januszkiewicz K."/>
            <person name="Wedrychowicz H."/>
        </authorList>
    </citation>
    <scope>NUCLEOTIDE SEQUENCE [LARGE SCALE GENOMIC DNA]</scope>
    <source>
        <strain evidence="11 12">DSM 24787</strain>
    </source>
</reference>
<dbReference type="STRING" id="536979.SAMN04488055_0105"/>
<dbReference type="Gene3D" id="3.40.50.1000">
    <property type="entry name" value="HAD superfamily/HAD-like"/>
    <property type="match status" value="1"/>
</dbReference>